<keyword evidence="7" id="KW-0479">Metal-binding</keyword>
<evidence type="ECO:0000256" key="7">
    <source>
        <dbReference type="ARBA" id="ARBA00022723"/>
    </source>
</evidence>
<evidence type="ECO:0000256" key="12">
    <source>
        <dbReference type="ARBA" id="ARBA00023136"/>
    </source>
</evidence>
<name>A0A195FN02_9HYME</name>
<dbReference type="FunFam" id="2.60.40.1910:FF:000008">
    <property type="entry name" value="Aminopeptidase"/>
    <property type="match status" value="1"/>
</dbReference>
<evidence type="ECO:0000256" key="14">
    <source>
        <dbReference type="ARBA" id="ARBA00023288"/>
    </source>
</evidence>
<evidence type="ECO:0000259" key="15">
    <source>
        <dbReference type="Pfam" id="PF01433"/>
    </source>
</evidence>
<dbReference type="AlphaFoldDB" id="A0A195FN02"/>
<keyword evidence="8" id="KW-0732">Signal</keyword>
<comment type="similarity">
    <text evidence="3">Belongs to the peptidase M1 family.</text>
</comment>
<proteinExistence type="inferred from homology"/>
<keyword evidence="13" id="KW-0325">Glycoprotein</keyword>
<keyword evidence="18" id="KW-1185">Reference proteome</keyword>
<dbReference type="PANTHER" id="PTHR11533">
    <property type="entry name" value="PROTEASE M1 ZINC METALLOPROTEASE"/>
    <property type="match status" value="1"/>
</dbReference>
<evidence type="ECO:0000256" key="8">
    <source>
        <dbReference type="ARBA" id="ARBA00022729"/>
    </source>
</evidence>
<reference evidence="17 18" key="1">
    <citation type="submission" date="2016-03" db="EMBL/GenBank/DDBJ databases">
        <title>Trachymyrmex septentrionalis WGS genome.</title>
        <authorList>
            <person name="Nygaard S."/>
            <person name="Hu H."/>
            <person name="Boomsma J."/>
            <person name="Zhang G."/>
        </authorList>
    </citation>
    <scope>NUCLEOTIDE SEQUENCE [LARGE SCALE GENOMIC DNA]</scope>
    <source>
        <strain evidence="17">Tsep2-gDNA-1</strain>
        <tissue evidence="17">Whole body</tissue>
    </source>
</reference>
<evidence type="ECO:0000256" key="4">
    <source>
        <dbReference type="ARBA" id="ARBA00022475"/>
    </source>
</evidence>
<keyword evidence="6" id="KW-0645">Protease</keyword>
<dbReference type="GO" id="GO:0005615">
    <property type="term" value="C:extracellular space"/>
    <property type="evidence" value="ECO:0007669"/>
    <property type="project" value="TreeGrafter"/>
</dbReference>
<dbReference type="Pfam" id="PF01433">
    <property type="entry name" value="Peptidase_M1"/>
    <property type="match status" value="1"/>
</dbReference>
<comment type="cofactor">
    <cofactor evidence="1">
        <name>Zn(2+)</name>
        <dbReference type="ChEBI" id="CHEBI:29105"/>
    </cofactor>
</comment>
<evidence type="ECO:0000256" key="11">
    <source>
        <dbReference type="ARBA" id="ARBA00023049"/>
    </source>
</evidence>
<dbReference type="Gene3D" id="2.60.40.1910">
    <property type="match status" value="1"/>
</dbReference>
<dbReference type="InterPro" id="IPR027268">
    <property type="entry name" value="Peptidase_M4/M1_CTD_sf"/>
</dbReference>
<dbReference type="GO" id="GO:0006508">
    <property type="term" value="P:proteolysis"/>
    <property type="evidence" value="ECO:0007669"/>
    <property type="project" value="UniProtKB-KW"/>
</dbReference>
<evidence type="ECO:0000256" key="1">
    <source>
        <dbReference type="ARBA" id="ARBA00001947"/>
    </source>
</evidence>
<protein>
    <submittedName>
        <fullName evidence="17">Aminopeptidase N</fullName>
    </submittedName>
</protein>
<feature type="domain" description="ERAP1-like C-terminal" evidence="16">
    <location>
        <begin position="315"/>
        <end position="409"/>
    </location>
</feature>
<dbReference type="InterPro" id="IPR014782">
    <property type="entry name" value="Peptidase_M1_dom"/>
</dbReference>
<evidence type="ECO:0000256" key="9">
    <source>
        <dbReference type="ARBA" id="ARBA00022801"/>
    </source>
</evidence>
<keyword evidence="9" id="KW-0378">Hydrolase</keyword>
<dbReference type="GO" id="GO:0005737">
    <property type="term" value="C:cytoplasm"/>
    <property type="evidence" value="ECO:0007669"/>
    <property type="project" value="TreeGrafter"/>
</dbReference>
<keyword evidence="11" id="KW-0482">Metalloprotease</keyword>
<dbReference type="InterPro" id="IPR024571">
    <property type="entry name" value="ERAP1-like_C_dom"/>
</dbReference>
<dbReference type="Pfam" id="PF11838">
    <property type="entry name" value="ERAP1_C"/>
    <property type="match status" value="2"/>
</dbReference>
<evidence type="ECO:0000256" key="2">
    <source>
        <dbReference type="ARBA" id="ARBA00004609"/>
    </source>
</evidence>
<dbReference type="Proteomes" id="UP000078541">
    <property type="component" value="Unassembled WGS sequence"/>
</dbReference>
<feature type="domain" description="Peptidase M1 membrane alanine aminopeptidase" evidence="15">
    <location>
        <begin position="147"/>
        <end position="239"/>
    </location>
</feature>
<evidence type="ECO:0000256" key="3">
    <source>
        <dbReference type="ARBA" id="ARBA00010136"/>
    </source>
</evidence>
<dbReference type="GO" id="GO:0008270">
    <property type="term" value="F:zinc ion binding"/>
    <property type="evidence" value="ECO:0007669"/>
    <property type="project" value="InterPro"/>
</dbReference>
<sequence length="669" mass="78627">MRIIFVKFREISQKYPIVRGMASYSIIWPIGNFLQQKITGKEEFNYMEAVRFSLYGGLYVAPTLYCWLKCASRFWPKADLKSAITKALIEQVTYGPAAMCSFFFGMSLLELKPVSECIDEVKIKFWPTYKVNFLIMGFNQYCLLQDIGSLNSVTLKLNNTLEDYSLFSTEVYVKAPILLRMLHSTITAEVFQKGLIKYLATYQFKSTTPDDLWSTMQSALDESNVPHKDYKIKGVMDTWMNQDRYPIVNVKKNYETGEVTISQICFQRFNETVTNKWWIPVTFATQSNPNFSNTVPRHWLRPDQNISFTINSNDWIIVNLQQTGYYRVNYDIRNWYKISNYLHSGKYKNIHVFNRAQIINDAFFFIMEENKEISGYLFINIISYLSQETDYMAWYPLFRIITRFKKTLLLPGLENIKYLLVSIINNHYQFDIVELTVISQFSHFKTVFNNVLFHFYTSILRIFSFSFLPQINCISIKVPLELLLQKIGYEENPHDDDLTIVTRVDVLKFACIFGHVNCKTMAAIKLSKYLENPRIYKIPQWQKFVYCSGLMTANKATWDKMLKLYLKKTYKTEKYQKKLLKSLSCAENPDIIINYLNITAFNTSLFHDKEHSLAFMYIIENHARNDLILDYVLNNFEIIKPKSLTTNVMITLILSNIYSDEQIDKVNFI</sequence>
<comment type="subcellular location">
    <subcellularLocation>
        <location evidence="2">Cell membrane</location>
        <topology evidence="2">Lipid-anchor</topology>
        <topology evidence="2">GPI-anchor</topology>
    </subcellularLocation>
</comment>
<evidence type="ECO:0000256" key="13">
    <source>
        <dbReference type="ARBA" id="ARBA00023180"/>
    </source>
</evidence>
<evidence type="ECO:0000259" key="16">
    <source>
        <dbReference type="Pfam" id="PF11838"/>
    </source>
</evidence>
<dbReference type="SUPFAM" id="SSF55486">
    <property type="entry name" value="Metalloproteases ('zincins'), catalytic domain"/>
    <property type="match status" value="1"/>
</dbReference>
<dbReference type="GO" id="GO:0070006">
    <property type="term" value="F:metalloaminopeptidase activity"/>
    <property type="evidence" value="ECO:0007669"/>
    <property type="project" value="TreeGrafter"/>
</dbReference>
<evidence type="ECO:0000256" key="6">
    <source>
        <dbReference type="ARBA" id="ARBA00022670"/>
    </source>
</evidence>
<keyword evidence="5" id="KW-0336">GPI-anchor</keyword>
<keyword evidence="12" id="KW-0472">Membrane</keyword>
<evidence type="ECO:0000256" key="5">
    <source>
        <dbReference type="ARBA" id="ARBA00022622"/>
    </source>
</evidence>
<accession>A0A195FN02</accession>
<evidence type="ECO:0000313" key="17">
    <source>
        <dbReference type="EMBL" id="KYN41985.1"/>
    </source>
</evidence>
<keyword evidence="4" id="KW-1003">Cell membrane</keyword>
<dbReference type="STRING" id="34720.A0A195FN02"/>
<dbReference type="InterPro" id="IPR050344">
    <property type="entry name" value="Peptidase_M1_aminopeptidases"/>
</dbReference>
<keyword evidence="17" id="KW-0031">Aminopeptidase</keyword>
<dbReference type="Gene3D" id="1.10.390.10">
    <property type="entry name" value="Neutral Protease Domain 2"/>
    <property type="match status" value="1"/>
</dbReference>
<keyword evidence="10" id="KW-0862">Zinc</keyword>
<evidence type="ECO:0000256" key="10">
    <source>
        <dbReference type="ARBA" id="ARBA00022833"/>
    </source>
</evidence>
<dbReference type="GO" id="GO:0043171">
    <property type="term" value="P:peptide catabolic process"/>
    <property type="evidence" value="ECO:0007669"/>
    <property type="project" value="TreeGrafter"/>
</dbReference>
<dbReference type="PANTHER" id="PTHR11533:SF301">
    <property type="entry name" value="AMINOPEPTIDASE"/>
    <property type="match status" value="1"/>
</dbReference>
<keyword evidence="14" id="KW-0449">Lipoprotein</keyword>
<dbReference type="Gene3D" id="1.25.50.20">
    <property type="match status" value="1"/>
</dbReference>
<gene>
    <name evidence="17" type="ORF">ALC56_03548</name>
</gene>
<organism evidence="17 18">
    <name type="scientific">Trachymyrmex septentrionalis</name>
    <dbReference type="NCBI Taxonomy" id="34720"/>
    <lineage>
        <taxon>Eukaryota</taxon>
        <taxon>Metazoa</taxon>
        <taxon>Ecdysozoa</taxon>
        <taxon>Arthropoda</taxon>
        <taxon>Hexapoda</taxon>
        <taxon>Insecta</taxon>
        <taxon>Pterygota</taxon>
        <taxon>Neoptera</taxon>
        <taxon>Endopterygota</taxon>
        <taxon>Hymenoptera</taxon>
        <taxon>Apocrita</taxon>
        <taxon>Aculeata</taxon>
        <taxon>Formicoidea</taxon>
        <taxon>Formicidae</taxon>
        <taxon>Myrmicinae</taxon>
        <taxon>Trachymyrmex</taxon>
    </lineage>
</organism>
<evidence type="ECO:0000313" key="18">
    <source>
        <dbReference type="Proteomes" id="UP000078541"/>
    </source>
</evidence>
<feature type="domain" description="ERAP1-like C-terminal" evidence="16">
    <location>
        <begin position="482"/>
        <end position="666"/>
    </location>
</feature>
<dbReference type="GO" id="GO:0005886">
    <property type="term" value="C:plasma membrane"/>
    <property type="evidence" value="ECO:0007669"/>
    <property type="project" value="UniProtKB-SubCell"/>
</dbReference>
<dbReference type="EMBL" id="KQ981387">
    <property type="protein sequence ID" value="KYN41985.1"/>
    <property type="molecule type" value="Genomic_DNA"/>
</dbReference>
<dbReference type="GO" id="GO:0042277">
    <property type="term" value="F:peptide binding"/>
    <property type="evidence" value="ECO:0007669"/>
    <property type="project" value="TreeGrafter"/>
</dbReference>
<dbReference type="GO" id="GO:0098552">
    <property type="term" value="C:side of membrane"/>
    <property type="evidence" value="ECO:0007669"/>
    <property type="project" value="UniProtKB-KW"/>
</dbReference>